<name>A0ACC6KLI0_9DEIO</name>
<accession>A0ACC6KLI0</accession>
<proteinExistence type="predicted"/>
<evidence type="ECO:0000313" key="2">
    <source>
        <dbReference type="Proteomes" id="UP001252370"/>
    </source>
</evidence>
<comment type="caution">
    <text evidence="1">The sequence shown here is derived from an EMBL/GenBank/DDBJ whole genome shotgun (WGS) entry which is preliminary data.</text>
</comment>
<dbReference type="Proteomes" id="UP001252370">
    <property type="component" value="Unassembled WGS sequence"/>
</dbReference>
<dbReference type="EMBL" id="JAVDTP010000014">
    <property type="protein sequence ID" value="MDR6753457.1"/>
    <property type="molecule type" value="Genomic_DNA"/>
</dbReference>
<keyword evidence="2" id="KW-1185">Reference proteome</keyword>
<evidence type="ECO:0000313" key="1">
    <source>
        <dbReference type="EMBL" id="MDR6753457.1"/>
    </source>
</evidence>
<gene>
    <name evidence="1" type="ORF">J2Y01_003980</name>
</gene>
<protein>
    <submittedName>
        <fullName evidence="1">Uncharacterized protein</fullName>
    </submittedName>
</protein>
<organism evidence="1 2">
    <name type="scientific">Deinococcus soli</name>
    <name type="common">ex Cha et al. 2016</name>
    <dbReference type="NCBI Taxonomy" id="1309411"/>
    <lineage>
        <taxon>Bacteria</taxon>
        <taxon>Thermotogati</taxon>
        <taxon>Deinococcota</taxon>
        <taxon>Deinococci</taxon>
        <taxon>Deinococcales</taxon>
        <taxon>Deinococcaceae</taxon>
        <taxon>Deinococcus</taxon>
    </lineage>
</organism>
<reference evidence="1" key="1">
    <citation type="submission" date="2023-07" db="EMBL/GenBank/DDBJ databases">
        <title>Sorghum-associated microbial communities from plants grown in Nebraska, USA.</title>
        <authorList>
            <person name="Schachtman D."/>
        </authorList>
    </citation>
    <scope>NUCLEOTIDE SEQUENCE</scope>
    <source>
        <strain evidence="1">BE73</strain>
    </source>
</reference>
<sequence length="98" mass="11033">MTRSTLDPKPVGIDGIDLTASRKGLRVTLTIPAVQGGLKPEEVAYWQDQVFLFDQSRVMLRDIKDLTRVLRALPDEALTEEARALKERMTPLDTEVKP</sequence>